<feature type="transmembrane region" description="Helical" evidence="10">
    <location>
        <begin position="12"/>
        <end position="33"/>
    </location>
</feature>
<keyword evidence="14" id="KW-1185">Reference proteome</keyword>
<evidence type="ECO:0000256" key="6">
    <source>
        <dbReference type="ARBA" id="ARBA00022692"/>
    </source>
</evidence>
<dbReference type="InterPro" id="IPR005467">
    <property type="entry name" value="His_kinase_dom"/>
</dbReference>
<feature type="domain" description="Histidine kinase" evidence="11">
    <location>
        <begin position="247"/>
        <end position="449"/>
    </location>
</feature>
<dbReference type="EC" id="2.7.13.3" evidence="3"/>
<proteinExistence type="predicted"/>
<comment type="catalytic activity">
    <reaction evidence="1">
        <text>ATP + protein L-histidine = ADP + protein N-phospho-L-histidine.</text>
        <dbReference type="EC" id="2.7.13.3"/>
    </reaction>
</comment>
<dbReference type="PROSITE" id="PS50109">
    <property type="entry name" value="HIS_KIN"/>
    <property type="match status" value="1"/>
</dbReference>
<dbReference type="RefSeq" id="WP_133773448.1">
    <property type="nucleotide sequence ID" value="NZ_SNZR01000015.1"/>
</dbReference>
<gene>
    <name evidence="13" type="ORF">EV668_4045</name>
</gene>
<evidence type="ECO:0000256" key="4">
    <source>
        <dbReference type="ARBA" id="ARBA00022553"/>
    </source>
</evidence>
<keyword evidence="8 10" id="KW-1133">Transmembrane helix</keyword>
<evidence type="ECO:0000256" key="5">
    <source>
        <dbReference type="ARBA" id="ARBA00022679"/>
    </source>
</evidence>
<dbReference type="SUPFAM" id="SSF55874">
    <property type="entry name" value="ATPase domain of HSP90 chaperone/DNA topoisomerase II/histidine kinase"/>
    <property type="match status" value="1"/>
</dbReference>
<evidence type="ECO:0000256" key="9">
    <source>
        <dbReference type="ARBA" id="ARBA00023012"/>
    </source>
</evidence>
<keyword evidence="9" id="KW-0902">Two-component regulatory system</keyword>
<organism evidence="13 14">
    <name type="scientific">Enterovirga rhinocerotis</name>
    <dbReference type="NCBI Taxonomy" id="1339210"/>
    <lineage>
        <taxon>Bacteria</taxon>
        <taxon>Pseudomonadati</taxon>
        <taxon>Pseudomonadota</taxon>
        <taxon>Alphaproteobacteria</taxon>
        <taxon>Hyphomicrobiales</taxon>
        <taxon>Methylobacteriaceae</taxon>
        <taxon>Enterovirga</taxon>
    </lineage>
</organism>
<evidence type="ECO:0000256" key="2">
    <source>
        <dbReference type="ARBA" id="ARBA00004370"/>
    </source>
</evidence>
<dbReference type="Gene3D" id="3.30.565.10">
    <property type="entry name" value="Histidine kinase-like ATPase, C-terminal domain"/>
    <property type="match status" value="1"/>
</dbReference>
<dbReference type="InterPro" id="IPR036890">
    <property type="entry name" value="HATPase_C_sf"/>
</dbReference>
<evidence type="ECO:0000256" key="3">
    <source>
        <dbReference type="ARBA" id="ARBA00012438"/>
    </source>
</evidence>
<keyword evidence="10" id="KW-0472">Membrane</keyword>
<dbReference type="Gene3D" id="1.10.287.130">
    <property type="match status" value="1"/>
</dbReference>
<dbReference type="SMART" id="SM00387">
    <property type="entry name" value="HATPase_c"/>
    <property type="match status" value="1"/>
</dbReference>
<protein>
    <recommendedName>
        <fullName evidence="3">histidine kinase</fullName>
        <ecNumber evidence="3">2.7.13.3</ecNumber>
    </recommendedName>
</protein>
<dbReference type="InterPro" id="IPR050428">
    <property type="entry name" value="TCS_sensor_his_kinase"/>
</dbReference>
<dbReference type="OrthoDB" id="9809567at2"/>
<sequence length="454" mass="48948">MSRHSLRLRLVLAASGLVALALLLAGFGLVFIFDRILDRRTADDLDRTARYLTGQVRLSPSGSLSLPAEPADPRFATPYGGLYWQIAAPGGAELRSRSLWDAKLSLPVPEAGSASRRLDLAGPDGQRLIAVIRLFALERAGGDVPIAVAVALDRRELAGSRAEFVRLIVPSLGALGLVLALAMWVFVERALRPFHALRDDLRAIREGRRATLPENVPDEVRPLVDGLNQLIEAQDKALARARMQAGDMAHGLKTPLAVLAALARRVVGERPEISGAIDEQVLLMGRQVERSLARARVAAARALGRRSCPVAPVAERLVGALRRLPEADSLRWEVVIPASVAYPAEEGDVTEMLGNLLDNARKWAHRRVRIAAEHRAGRSILTVEDDGPGMSEAAIARIGRGRRWDESVPGTGFGLAIAADIAEETGATLDLGRSPLGGLKVELSWRDVRADTDA</sequence>
<dbReference type="EMBL" id="SNZR01000015">
    <property type="protein sequence ID" value="TDR88174.1"/>
    <property type="molecule type" value="Genomic_DNA"/>
</dbReference>
<evidence type="ECO:0000256" key="7">
    <source>
        <dbReference type="ARBA" id="ARBA00022777"/>
    </source>
</evidence>
<dbReference type="GO" id="GO:0005886">
    <property type="term" value="C:plasma membrane"/>
    <property type="evidence" value="ECO:0007669"/>
    <property type="project" value="TreeGrafter"/>
</dbReference>
<feature type="transmembrane region" description="Helical" evidence="10">
    <location>
        <begin position="164"/>
        <end position="187"/>
    </location>
</feature>
<evidence type="ECO:0000313" key="13">
    <source>
        <dbReference type="EMBL" id="TDR88174.1"/>
    </source>
</evidence>
<comment type="caution">
    <text evidence="13">The sequence shown here is derived from an EMBL/GenBank/DDBJ whole genome shotgun (WGS) entry which is preliminary data.</text>
</comment>
<dbReference type="PROSITE" id="PS50885">
    <property type="entry name" value="HAMP"/>
    <property type="match status" value="1"/>
</dbReference>
<evidence type="ECO:0000256" key="10">
    <source>
        <dbReference type="SAM" id="Phobius"/>
    </source>
</evidence>
<dbReference type="Pfam" id="PF02518">
    <property type="entry name" value="HATPase_c"/>
    <property type="match status" value="1"/>
</dbReference>
<dbReference type="PANTHER" id="PTHR45436">
    <property type="entry name" value="SENSOR HISTIDINE KINASE YKOH"/>
    <property type="match status" value="1"/>
</dbReference>
<dbReference type="Proteomes" id="UP000295122">
    <property type="component" value="Unassembled WGS sequence"/>
</dbReference>
<evidence type="ECO:0000256" key="8">
    <source>
        <dbReference type="ARBA" id="ARBA00022989"/>
    </source>
</evidence>
<accession>A0A4R7BR71</accession>
<evidence type="ECO:0000313" key="14">
    <source>
        <dbReference type="Proteomes" id="UP000295122"/>
    </source>
</evidence>
<dbReference type="GO" id="GO:0000155">
    <property type="term" value="F:phosphorelay sensor kinase activity"/>
    <property type="evidence" value="ECO:0007669"/>
    <property type="project" value="InterPro"/>
</dbReference>
<dbReference type="PANTHER" id="PTHR45436:SF5">
    <property type="entry name" value="SENSOR HISTIDINE KINASE TRCS"/>
    <property type="match status" value="1"/>
</dbReference>
<evidence type="ECO:0000259" key="11">
    <source>
        <dbReference type="PROSITE" id="PS50109"/>
    </source>
</evidence>
<reference evidence="13 14" key="1">
    <citation type="submission" date="2019-03" db="EMBL/GenBank/DDBJ databases">
        <title>Genomic Encyclopedia of Type Strains, Phase IV (KMG-IV): sequencing the most valuable type-strain genomes for metagenomic binning, comparative biology and taxonomic classification.</title>
        <authorList>
            <person name="Goeker M."/>
        </authorList>
    </citation>
    <scope>NUCLEOTIDE SEQUENCE [LARGE SCALE GENOMIC DNA]</scope>
    <source>
        <strain evidence="13 14">DSM 25903</strain>
    </source>
</reference>
<keyword evidence="5" id="KW-0808">Transferase</keyword>
<comment type="subcellular location">
    <subcellularLocation>
        <location evidence="2">Membrane</location>
    </subcellularLocation>
</comment>
<dbReference type="InterPro" id="IPR003660">
    <property type="entry name" value="HAMP_dom"/>
</dbReference>
<keyword evidence="4" id="KW-0597">Phosphoprotein</keyword>
<dbReference type="InterPro" id="IPR036097">
    <property type="entry name" value="HisK_dim/P_sf"/>
</dbReference>
<keyword evidence="7 13" id="KW-0418">Kinase</keyword>
<keyword evidence="6 10" id="KW-0812">Transmembrane</keyword>
<evidence type="ECO:0000256" key="1">
    <source>
        <dbReference type="ARBA" id="ARBA00000085"/>
    </source>
</evidence>
<feature type="domain" description="HAMP" evidence="12">
    <location>
        <begin position="188"/>
        <end position="239"/>
    </location>
</feature>
<name>A0A4R7BR71_9HYPH</name>
<evidence type="ECO:0000259" key="12">
    <source>
        <dbReference type="PROSITE" id="PS50885"/>
    </source>
</evidence>
<dbReference type="AlphaFoldDB" id="A0A4R7BR71"/>
<dbReference type="InterPro" id="IPR003594">
    <property type="entry name" value="HATPase_dom"/>
</dbReference>
<dbReference type="SUPFAM" id="SSF47384">
    <property type="entry name" value="Homodimeric domain of signal transducing histidine kinase"/>
    <property type="match status" value="1"/>
</dbReference>